<protein>
    <submittedName>
        <fullName evidence="5">AraC-like DNA-binding protein</fullName>
    </submittedName>
</protein>
<dbReference type="GO" id="GO:0003700">
    <property type="term" value="F:DNA-binding transcription factor activity"/>
    <property type="evidence" value="ECO:0007669"/>
    <property type="project" value="InterPro"/>
</dbReference>
<keyword evidence="1" id="KW-0805">Transcription regulation</keyword>
<dbReference type="PANTHER" id="PTHR43280:SF28">
    <property type="entry name" value="HTH-TYPE TRANSCRIPTIONAL ACTIVATOR RHAS"/>
    <property type="match status" value="1"/>
</dbReference>
<dbReference type="PROSITE" id="PS01124">
    <property type="entry name" value="HTH_ARAC_FAMILY_2"/>
    <property type="match status" value="1"/>
</dbReference>
<dbReference type="Pfam" id="PF12833">
    <property type="entry name" value="HTH_18"/>
    <property type="match status" value="1"/>
</dbReference>
<gene>
    <name evidence="5" type="ORF">DFP98_10492</name>
</gene>
<organism evidence="5 6">
    <name type="scientific">Cohnella phaseoli</name>
    <dbReference type="NCBI Taxonomy" id="456490"/>
    <lineage>
        <taxon>Bacteria</taxon>
        <taxon>Bacillati</taxon>
        <taxon>Bacillota</taxon>
        <taxon>Bacilli</taxon>
        <taxon>Bacillales</taxon>
        <taxon>Paenibacillaceae</taxon>
        <taxon>Cohnella</taxon>
    </lineage>
</organism>
<evidence type="ECO:0000256" key="2">
    <source>
        <dbReference type="ARBA" id="ARBA00023125"/>
    </source>
</evidence>
<dbReference type="Gene3D" id="1.10.10.60">
    <property type="entry name" value="Homeodomain-like"/>
    <property type="match status" value="2"/>
</dbReference>
<dbReference type="GO" id="GO:0043565">
    <property type="term" value="F:sequence-specific DNA binding"/>
    <property type="evidence" value="ECO:0007669"/>
    <property type="project" value="InterPro"/>
</dbReference>
<dbReference type="RefSeq" id="WP_181917521.1">
    <property type="nucleotide sequence ID" value="NZ_QRDZ01000004.1"/>
</dbReference>
<accession>A0A3D9KGV6</accession>
<dbReference type="PANTHER" id="PTHR43280">
    <property type="entry name" value="ARAC-FAMILY TRANSCRIPTIONAL REGULATOR"/>
    <property type="match status" value="1"/>
</dbReference>
<dbReference type="AlphaFoldDB" id="A0A3D9KGV6"/>
<comment type="caution">
    <text evidence="5">The sequence shown here is derived from an EMBL/GenBank/DDBJ whole genome shotgun (WGS) entry which is preliminary data.</text>
</comment>
<dbReference type="InterPro" id="IPR009057">
    <property type="entry name" value="Homeodomain-like_sf"/>
</dbReference>
<dbReference type="SUPFAM" id="SSF46689">
    <property type="entry name" value="Homeodomain-like"/>
    <property type="match status" value="1"/>
</dbReference>
<evidence type="ECO:0000256" key="1">
    <source>
        <dbReference type="ARBA" id="ARBA00023015"/>
    </source>
</evidence>
<name>A0A3D9KGV6_9BACL</name>
<keyword evidence="2 5" id="KW-0238">DNA-binding</keyword>
<dbReference type="SMART" id="SM00342">
    <property type="entry name" value="HTH_ARAC"/>
    <property type="match status" value="1"/>
</dbReference>
<dbReference type="InterPro" id="IPR018060">
    <property type="entry name" value="HTH_AraC"/>
</dbReference>
<feature type="domain" description="HTH araC/xylS-type" evidence="4">
    <location>
        <begin position="166"/>
        <end position="265"/>
    </location>
</feature>
<dbReference type="Proteomes" id="UP000256977">
    <property type="component" value="Unassembled WGS sequence"/>
</dbReference>
<proteinExistence type="predicted"/>
<evidence type="ECO:0000313" key="5">
    <source>
        <dbReference type="EMBL" id="RED85387.1"/>
    </source>
</evidence>
<sequence length="266" mass="30639">MIAQPPIDAVEDLPYRIQRDRILLQKSVVFGQSRWIVPAPSETNQPLVEHPLGVNTEKLLLKWIEKSQPGPFLAEFGKLLSDCERRECPQIKLEGVLKRVVQLFQQTNPWLNQTRMLEIELEIDEIVSSSYKYSSIYEGMSVILDQLFHLVLAESRSKEDQSKLALGIERYILNRYTELLSLPSIAEYFGITPATVSSLFKKYKGIPPMEFMIRLRIEKAKELLRIVPPLTIRDVAAAIGYEDPYYMSRLFKSVSGMSPSEFRDTR</sequence>
<keyword evidence="3" id="KW-0804">Transcription</keyword>
<evidence type="ECO:0000313" key="6">
    <source>
        <dbReference type="Proteomes" id="UP000256977"/>
    </source>
</evidence>
<keyword evidence="6" id="KW-1185">Reference proteome</keyword>
<evidence type="ECO:0000259" key="4">
    <source>
        <dbReference type="PROSITE" id="PS01124"/>
    </source>
</evidence>
<reference evidence="5 6" key="1">
    <citation type="submission" date="2018-07" db="EMBL/GenBank/DDBJ databases">
        <title>Genomic Encyclopedia of Type Strains, Phase III (KMG-III): the genomes of soil and plant-associated and newly described type strains.</title>
        <authorList>
            <person name="Whitman W."/>
        </authorList>
    </citation>
    <scope>NUCLEOTIDE SEQUENCE [LARGE SCALE GENOMIC DNA]</scope>
    <source>
        <strain evidence="5 6">CECT 7287</strain>
    </source>
</reference>
<evidence type="ECO:0000256" key="3">
    <source>
        <dbReference type="ARBA" id="ARBA00023163"/>
    </source>
</evidence>
<dbReference type="EMBL" id="QRDZ01000004">
    <property type="protein sequence ID" value="RED85387.1"/>
    <property type="molecule type" value="Genomic_DNA"/>
</dbReference>